<evidence type="ECO:0000256" key="1">
    <source>
        <dbReference type="SAM" id="SignalP"/>
    </source>
</evidence>
<accession>A0A1Z2KX01</accession>
<feature type="chain" id="PRO_5013097020" description="Dirigent protein" evidence="1">
    <location>
        <begin position="36"/>
        <end position="168"/>
    </location>
</feature>
<reference evidence="2 3" key="1">
    <citation type="submission" date="2017-06" db="EMBL/GenBank/DDBJ databases">
        <title>Streptomyces albireticuli Genome sequencing and assembly.</title>
        <authorList>
            <person name="Wang Y."/>
            <person name="Du B."/>
            <person name="Ding Y."/>
            <person name="Liu H."/>
            <person name="Hou Q."/>
            <person name="Liu K."/>
            <person name="Yao L."/>
            <person name="Wang C."/>
        </authorList>
    </citation>
    <scope>NUCLEOTIDE SEQUENCE [LARGE SCALE GENOMIC DNA]</scope>
    <source>
        <strain evidence="2 3">MDJK11</strain>
    </source>
</reference>
<dbReference type="Proteomes" id="UP000195755">
    <property type="component" value="Chromosome"/>
</dbReference>
<dbReference type="EMBL" id="CP021744">
    <property type="protein sequence ID" value="ARZ66572.1"/>
    <property type="molecule type" value="Genomic_DNA"/>
</dbReference>
<evidence type="ECO:0008006" key="4">
    <source>
        <dbReference type="Google" id="ProtNLM"/>
    </source>
</evidence>
<dbReference type="InterPro" id="IPR044859">
    <property type="entry name" value="Allene_oxi_cyc_Dirigent"/>
</dbReference>
<proteinExistence type="predicted"/>
<sequence>MFRDRPRRTMGFAAAAVAAAGAVTFSVLSLQPAAAEGDKELRLTTVRKVDTQPEHLKTGDSWVTYFDLHTTTVGRDGRESAGRRVGDASDRCDVVLARYEGVVTQCQRVLRTDGGTLVLTSMSDRFGRGPYPVTAAVTGGTGTYAGAVGEARITLDGDRASYRIQLRG</sequence>
<keyword evidence="1" id="KW-0732">Signal</keyword>
<dbReference type="KEGG" id="salj:SMD11_0906"/>
<dbReference type="Gene3D" id="2.40.480.10">
    <property type="entry name" value="Allene oxide cyclase-like"/>
    <property type="match status" value="1"/>
</dbReference>
<dbReference type="RefSeq" id="WP_087925175.1">
    <property type="nucleotide sequence ID" value="NZ_CP021744.1"/>
</dbReference>
<dbReference type="AlphaFoldDB" id="A0A1Z2KX01"/>
<name>A0A1Z2KX01_9ACTN</name>
<organism evidence="2 3">
    <name type="scientific">Streptomyces albireticuli</name>
    <dbReference type="NCBI Taxonomy" id="1940"/>
    <lineage>
        <taxon>Bacteria</taxon>
        <taxon>Bacillati</taxon>
        <taxon>Actinomycetota</taxon>
        <taxon>Actinomycetes</taxon>
        <taxon>Kitasatosporales</taxon>
        <taxon>Streptomycetaceae</taxon>
        <taxon>Streptomyces</taxon>
    </lineage>
</organism>
<gene>
    <name evidence="2" type="ORF">SMD11_0906</name>
</gene>
<evidence type="ECO:0000313" key="3">
    <source>
        <dbReference type="Proteomes" id="UP000195755"/>
    </source>
</evidence>
<feature type="signal peptide" evidence="1">
    <location>
        <begin position="1"/>
        <end position="35"/>
    </location>
</feature>
<protein>
    <recommendedName>
        <fullName evidence="4">Dirigent protein</fullName>
    </recommendedName>
</protein>
<dbReference type="OrthoDB" id="4221205at2"/>
<evidence type="ECO:0000313" key="2">
    <source>
        <dbReference type="EMBL" id="ARZ66572.1"/>
    </source>
</evidence>